<dbReference type="Proteomes" id="UP000257109">
    <property type="component" value="Unassembled WGS sequence"/>
</dbReference>
<dbReference type="SUPFAM" id="SSF56672">
    <property type="entry name" value="DNA/RNA polymerases"/>
    <property type="match status" value="1"/>
</dbReference>
<dbReference type="Pfam" id="PF07727">
    <property type="entry name" value="RVT_2"/>
    <property type="match status" value="1"/>
</dbReference>
<evidence type="ECO:0000313" key="3">
    <source>
        <dbReference type="Proteomes" id="UP000257109"/>
    </source>
</evidence>
<dbReference type="CDD" id="cd09272">
    <property type="entry name" value="RNase_HI_RT_Ty1"/>
    <property type="match status" value="1"/>
</dbReference>
<dbReference type="PANTHER" id="PTHR11439:SF515">
    <property type="entry name" value="GAG-POL POLYPROTEIN"/>
    <property type="match status" value="1"/>
</dbReference>
<dbReference type="EMBL" id="QJKJ01004483">
    <property type="protein sequence ID" value="RDX93963.1"/>
    <property type="molecule type" value="Genomic_DNA"/>
</dbReference>
<dbReference type="AlphaFoldDB" id="A0A371GU52"/>
<sequence length="248" mass="28668">MTGHENKVYRLKKVLYGLKQAPWAWNRRIECFLLQLDFNKCTTKYGVYVRAIACDLMFVCLYVDDLLDTGSNTTNINEFKRKIMLEFEMINLGLLTYFCGWNLLDITYGMRLISRFMDHLRVPHLLAVKKILRYMKGTLDYGLLFSKHGRSVSNEIYGYYDSDWCGDKSDRKITIVVALSSCEAEYIATLMGACQALWLENLMSKLKIRREEPMKILIDNKSAISLAKSPVAHGRSKTLGQDFTFSET</sequence>
<name>A0A371GU52_MUCPR</name>
<accession>A0A371GU52</accession>
<feature type="non-terminal residue" evidence="2">
    <location>
        <position position="1"/>
    </location>
</feature>
<organism evidence="2 3">
    <name type="scientific">Mucuna pruriens</name>
    <name type="common">Velvet bean</name>
    <name type="synonym">Dolichos pruriens</name>
    <dbReference type="NCBI Taxonomy" id="157652"/>
    <lineage>
        <taxon>Eukaryota</taxon>
        <taxon>Viridiplantae</taxon>
        <taxon>Streptophyta</taxon>
        <taxon>Embryophyta</taxon>
        <taxon>Tracheophyta</taxon>
        <taxon>Spermatophyta</taxon>
        <taxon>Magnoliopsida</taxon>
        <taxon>eudicotyledons</taxon>
        <taxon>Gunneridae</taxon>
        <taxon>Pentapetalae</taxon>
        <taxon>rosids</taxon>
        <taxon>fabids</taxon>
        <taxon>Fabales</taxon>
        <taxon>Fabaceae</taxon>
        <taxon>Papilionoideae</taxon>
        <taxon>50 kb inversion clade</taxon>
        <taxon>NPAAA clade</taxon>
        <taxon>indigoferoid/millettioid clade</taxon>
        <taxon>Phaseoleae</taxon>
        <taxon>Mucuna</taxon>
    </lineage>
</organism>
<dbReference type="OrthoDB" id="1688654at2759"/>
<dbReference type="InterPro" id="IPR013103">
    <property type="entry name" value="RVT_2"/>
</dbReference>
<comment type="caution">
    <text evidence="2">The sequence shown here is derived from an EMBL/GenBank/DDBJ whole genome shotgun (WGS) entry which is preliminary data.</text>
</comment>
<evidence type="ECO:0000259" key="1">
    <source>
        <dbReference type="Pfam" id="PF07727"/>
    </source>
</evidence>
<dbReference type="PANTHER" id="PTHR11439">
    <property type="entry name" value="GAG-POL-RELATED RETROTRANSPOSON"/>
    <property type="match status" value="1"/>
</dbReference>
<dbReference type="STRING" id="157652.A0A371GU52"/>
<protein>
    <submittedName>
        <fullName evidence="2">Copia protein</fullName>
    </submittedName>
</protein>
<evidence type="ECO:0000313" key="2">
    <source>
        <dbReference type="EMBL" id="RDX93963.1"/>
    </source>
</evidence>
<proteinExistence type="predicted"/>
<feature type="non-terminal residue" evidence="2">
    <location>
        <position position="248"/>
    </location>
</feature>
<gene>
    <name evidence="2" type="primary">GIP</name>
    <name evidence="2" type="ORF">CR513_23711</name>
</gene>
<dbReference type="InterPro" id="IPR043502">
    <property type="entry name" value="DNA/RNA_pol_sf"/>
</dbReference>
<keyword evidence="3" id="KW-1185">Reference proteome</keyword>
<feature type="domain" description="Reverse transcriptase Ty1/copia-type" evidence="1">
    <location>
        <begin position="3"/>
        <end position="113"/>
    </location>
</feature>
<reference evidence="2" key="1">
    <citation type="submission" date="2018-05" db="EMBL/GenBank/DDBJ databases">
        <title>Draft genome of Mucuna pruriens seed.</title>
        <authorList>
            <person name="Nnadi N.E."/>
            <person name="Vos R."/>
            <person name="Hasami M.H."/>
            <person name="Devisetty U.K."/>
            <person name="Aguiy J.C."/>
        </authorList>
    </citation>
    <scope>NUCLEOTIDE SEQUENCE [LARGE SCALE GENOMIC DNA]</scope>
    <source>
        <strain evidence="2">JCA_2017</strain>
    </source>
</reference>